<dbReference type="InterPro" id="IPR005835">
    <property type="entry name" value="NTP_transferase_dom"/>
</dbReference>
<feature type="domain" description="Nucleotidyl transferase" evidence="7">
    <location>
        <begin position="7"/>
        <end position="221"/>
    </location>
</feature>
<reference evidence="9" key="1">
    <citation type="submission" date="2017-09" db="EMBL/GenBank/DDBJ databases">
        <title>Depth-based differentiation of microbial function through sediment-hosted aquifers and enrichment of novel symbionts in the deep terrestrial subsurface.</title>
        <authorList>
            <person name="Probst A.J."/>
            <person name="Ladd B."/>
            <person name="Jarett J.K."/>
            <person name="Geller-Mcgrath D.E."/>
            <person name="Sieber C.M.K."/>
            <person name="Emerson J.B."/>
            <person name="Anantharaman K."/>
            <person name="Thomas B.C."/>
            <person name="Malmstrom R."/>
            <person name="Stieglmeier M."/>
            <person name="Klingl A."/>
            <person name="Woyke T."/>
            <person name="Ryan C.M."/>
            <person name="Banfield J.F."/>
        </authorList>
    </citation>
    <scope>NUCLEOTIDE SEQUENCE [LARGE SCALE GENOMIC DNA]</scope>
</reference>
<dbReference type="Pfam" id="PF00483">
    <property type="entry name" value="NTP_transferase"/>
    <property type="match status" value="1"/>
</dbReference>
<evidence type="ECO:0000313" key="8">
    <source>
        <dbReference type="EMBL" id="PIY72168.1"/>
    </source>
</evidence>
<evidence type="ECO:0000256" key="1">
    <source>
        <dbReference type="ARBA" id="ARBA00022679"/>
    </source>
</evidence>
<name>A0A2M7QJH9_9BACT</name>
<evidence type="ECO:0000256" key="2">
    <source>
        <dbReference type="ARBA" id="ARBA00022695"/>
    </source>
</evidence>
<protein>
    <recommendedName>
        <fullName evidence="7">Nucleotidyl transferase domain-containing protein</fullName>
    </recommendedName>
</protein>
<dbReference type="Gene3D" id="3.90.550.10">
    <property type="entry name" value="Spore Coat Polysaccharide Biosynthesis Protein SpsA, Chain A"/>
    <property type="match status" value="1"/>
</dbReference>
<keyword evidence="2" id="KW-0548">Nucleotidyltransferase</keyword>
<dbReference type="EMBL" id="PFLI01000077">
    <property type="protein sequence ID" value="PIY72168.1"/>
    <property type="molecule type" value="Genomic_DNA"/>
</dbReference>
<dbReference type="GO" id="GO:0003977">
    <property type="term" value="F:UDP-N-acetylglucosamine diphosphorylase activity"/>
    <property type="evidence" value="ECO:0007669"/>
    <property type="project" value="UniProtKB-EC"/>
</dbReference>
<comment type="catalytic activity">
    <reaction evidence="4">
        <text>alpha-D-glucosamine 1-phosphate + acetyl-CoA = N-acetyl-alpha-D-glucosamine 1-phosphate + CoA + H(+)</text>
        <dbReference type="Rhea" id="RHEA:13725"/>
        <dbReference type="ChEBI" id="CHEBI:15378"/>
        <dbReference type="ChEBI" id="CHEBI:57287"/>
        <dbReference type="ChEBI" id="CHEBI:57288"/>
        <dbReference type="ChEBI" id="CHEBI:57776"/>
        <dbReference type="ChEBI" id="CHEBI:58516"/>
        <dbReference type="EC" id="2.3.1.157"/>
    </reaction>
</comment>
<dbReference type="AlphaFoldDB" id="A0A2M7QJH9"/>
<dbReference type="InterPro" id="IPR050065">
    <property type="entry name" value="GlmU-like"/>
</dbReference>
<gene>
    <name evidence="8" type="ORF">COY87_02385</name>
</gene>
<evidence type="ECO:0000313" key="9">
    <source>
        <dbReference type="Proteomes" id="UP000229401"/>
    </source>
</evidence>
<evidence type="ECO:0000256" key="6">
    <source>
        <dbReference type="ARBA" id="ARBA00049628"/>
    </source>
</evidence>
<organism evidence="8 9">
    <name type="scientific">Candidatus Roizmanbacteria bacterium CG_4_10_14_0_8_um_filter_33_9</name>
    <dbReference type="NCBI Taxonomy" id="1974826"/>
    <lineage>
        <taxon>Bacteria</taxon>
        <taxon>Candidatus Roizmaniibacteriota</taxon>
    </lineage>
</organism>
<keyword evidence="1" id="KW-0808">Transferase</keyword>
<sequence>MKPTVYGIILAGGNGSRMKLQGVNKVTSEFKNKPLIYYGVELLNGIVEKTVIVIGAYAESVKKCLQSYQVEYVVQKERLGTAHATQCGLNILPHDSSSIIIVGYGDHMMYYQKKTIQKLIQNHIDDKVELTFVTSYYDDINSLAYGRILRDKKGCLIGIIEQKDASEKEKNITEFNAGLYCFNYTFLKESLPKIKLSPISHEYYLTDLIKLGIQEGKKVYVYKVPFHEVGVGINRQEDFLLNNI</sequence>
<evidence type="ECO:0000256" key="4">
    <source>
        <dbReference type="ARBA" id="ARBA00048247"/>
    </source>
</evidence>
<dbReference type="GO" id="GO:0019134">
    <property type="term" value="F:glucosamine-1-phosphate N-acetyltransferase activity"/>
    <property type="evidence" value="ECO:0007669"/>
    <property type="project" value="UniProtKB-EC"/>
</dbReference>
<comment type="caution">
    <text evidence="8">The sequence shown here is derived from an EMBL/GenBank/DDBJ whole genome shotgun (WGS) entry which is preliminary data.</text>
</comment>
<dbReference type="PANTHER" id="PTHR43584">
    <property type="entry name" value="NUCLEOTIDYL TRANSFERASE"/>
    <property type="match status" value="1"/>
</dbReference>
<evidence type="ECO:0000256" key="5">
    <source>
        <dbReference type="ARBA" id="ARBA00048493"/>
    </source>
</evidence>
<evidence type="ECO:0000259" key="7">
    <source>
        <dbReference type="Pfam" id="PF00483"/>
    </source>
</evidence>
<comment type="catalytic activity">
    <reaction evidence="5">
        <text>N-acetyl-alpha-D-glucosamine 1-phosphate + UTP + H(+) = UDP-N-acetyl-alpha-D-glucosamine + diphosphate</text>
        <dbReference type="Rhea" id="RHEA:13509"/>
        <dbReference type="ChEBI" id="CHEBI:15378"/>
        <dbReference type="ChEBI" id="CHEBI:33019"/>
        <dbReference type="ChEBI" id="CHEBI:46398"/>
        <dbReference type="ChEBI" id="CHEBI:57705"/>
        <dbReference type="ChEBI" id="CHEBI:57776"/>
        <dbReference type="EC" id="2.7.7.23"/>
    </reaction>
</comment>
<accession>A0A2M7QJH9</accession>
<proteinExistence type="predicted"/>
<dbReference type="InterPro" id="IPR029044">
    <property type="entry name" value="Nucleotide-diphossugar_trans"/>
</dbReference>
<dbReference type="Proteomes" id="UP000229401">
    <property type="component" value="Unassembled WGS sequence"/>
</dbReference>
<dbReference type="PANTHER" id="PTHR43584:SF3">
    <property type="entry name" value="BIFUNCTIONAL PROTEIN GLMU"/>
    <property type="match status" value="1"/>
</dbReference>
<keyword evidence="3" id="KW-0012">Acyltransferase</keyword>
<evidence type="ECO:0000256" key="3">
    <source>
        <dbReference type="ARBA" id="ARBA00023315"/>
    </source>
</evidence>
<dbReference type="SUPFAM" id="SSF53448">
    <property type="entry name" value="Nucleotide-diphospho-sugar transferases"/>
    <property type="match status" value="1"/>
</dbReference>
<comment type="function">
    <text evidence="6">Catalyzes the last two sequential reactions in the de novo biosynthetic pathway for UDP-N-acetylglucosamine (UDP-GlcNAc). The C-terminal domain catalyzes the transfer of acetyl group from acetyl coenzyme A to glucosamine-1-phosphate (GlcN-1-P) to produce N-acetylglucosamine-1-phosphate (GlcNAc-1-P), which is converted into UDP-GlcNAc by the transfer of uridine 5-monophosphate (from uridine 5-triphosphate), a reaction catalyzed by the N-terminal domain.</text>
</comment>